<dbReference type="GO" id="GO:0016705">
    <property type="term" value="F:oxidoreductase activity, acting on paired donors, with incorporation or reduction of molecular oxygen"/>
    <property type="evidence" value="ECO:0007669"/>
    <property type="project" value="InterPro"/>
</dbReference>
<evidence type="ECO:0000313" key="3">
    <source>
        <dbReference type="Proteomes" id="UP001152795"/>
    </source>
</evidence>
<dbReference type="Gene3D" id="1.10.630.10">
    <property type="entry name" value="Cytochrome P450"/>
    <property type="match status" value="1"/>
</dbReference>
<accession>A0A7D9DTT6</accession>
<dbReference type="GO" id="GO:0016829">
    <property type="term" value="F:lyase activity"/>
    <property type="evidence" value="ECO:0007669"/>
    <property type="project" value="UniProtKB-KW"/>
</dbReference>
<dbReference type="GO" id="GO:0005506">
    <property type="term" value="F:iron ion binding"/>
    <property type="evidence" value="ECO:0007669"/>
    <property type="project" value="InterPro"/>
</dbReference>
<evidence type="ECO:0000256" key="1">
    <source>
        <dbReference type="ARBA" id="ARBA00010617"/>
    </source>
</evidence>
<comment type="similarity">
    <text evidence="1">Belongs to the cytochrome P450 family.</text>
</comment>
<reference evidence="2" key="1">
    <citation type="submission" date="2020-04" db="EMBL/GenBank/DDBJ databases">
        <authorList>
            <person name="Alioto T."/>
            <person name="Alioto T."/>
            <person name="Gomez Garrido J."/>
        </authorList>
    </citation>
    <scope>NUCLEOTIDE SEQUENCE</scope>
    <source>
        <strain evidence="2">A484AB</strain>
    </source>
</reference>
<dbReference type="InterPro" id="IPR001128">
    <property type="entry name" value="Cyt_P450"/>
</dbReference>
<dbReference type="InterPro" id="IPR036396">
    <property type="entry name" value="Cyt_P450_sf"/>
</dbReference>
<dbReference type="GO" id="GO:0004497">
    <property type="term" value="F:monooxygenase activity"/>
    <property type="evidence" value="ECO:0007669"/>
    <property type="project" value="InterPro"/>
</dbReference>
<comment type="caution">
    <text evidence="2">The sequence shown here is derived from an EMBL/GenBank/DDBJ whole genome shotgun (WGS) entry which is preliminary data.</text>
</comment>
<dbReference type="Pfam" id="PF00067">
    <property type="entry name" value="p450"/>
    <property type="match status" value="1"/>
</dbReference>
<keyword evidence="2" id="KW-0456">Lyase</keyword>
<gene>
    <name evidence="2" type="ORF">PACLA_8A043658</name>
</gene>
<proteinExistence type="inferred from homology"/>
<evidence type="ECO:0000313" key="2">
    <source>
        <dbReference type="EMBL" id="CAB3992607.1"/>
    </source>
</evidence>
<dbReference type="SUPFAM" id="SSF48264">
    <property type="entry name" value="Cytochrome P450"/>
    <property type="match status" value="1"/>
</dbReference>
<name>A0A7D9DTT6_PARCT</name>
<protein>
    <submittedName>
        <fullName evidence="2">Steroid 17-alpha-hydroxylase 17,20 lyase-like</fullName>
    </submittedName>
</protein>
<dbReference type="OrthoDB" id="1055148at2759"/>
<sequence length="113" mass="12596">MPPGPSPYPFLGNIPQIISADPVRPFSKLAEKYGDIYTVTFPKANAVIFNTASLVREDRLAPGRQEVLLGKSPESFYPFGEIMGHNMAGSDYSLAYLFERKVFVSAMHIHYIV</sequence>
<dbReference type="GO" id="GO:0020037">
    <property type="term" value="F:heme binding"/>
    <property type="evidence" value="ECO:0007669"/>
    <property type="project" value="InterPro"/>
</dbReference>
<dbReference type="EMBL" id="CACRXK020002085">
    <property type="protein sequence ID" value="CAB3992607.1"/>
    <property type="molecule type" value="Genomic_DNA"/>
</dbReference>
<organism evidence="2 3">
    <name type="scientific">Paramuricea clavata</name>
    <name type="common">Red gorgonian</name>
    <name type="synonym">Violescent sea-whip</name>
    <dbReference type="NCBI Taxonomy" id="317549"/>
    <lineage>
        <taxon>Eukaryota</taxon>
        <taxon>Metazoa</taxon>
        <taxon>Cnidaria</taxon>
        <taxon>Anthozoa</taxon>
        <taxon>Octocorallia</taxon>
        <taxon>Malacalcyonacea</taxon>
        <taxon>Plexauridae</taxon>
        <taxon>Paramuricea</taxon>
    </lineage>
</organism>
<dbReference type="AlphaFoldDB" id="A0A7D9DTT6"/>
<keyword evidence="3" id="KW-1185">Reference proteome</keyword>
<dbReference type="Proteomes" id="UP001152795">
    <property type="component" value="Unassembled WGS sequence"/>
</dbReference>